<dbReference type="EMBL" id="MKVH01000003">
    <property type="protein sequence ID" value="OJX60813.1"/>
    <property type="molecule type" value="Genomic_DNA"/>
</dbReference>
<keyword evidence="3" id="KW-0731">Sigma factor</keyword>
<dbReference type="InterPro" id="IPR013249">
    <property type="entry name" value="RNA_pol_sigma70_r4_t2"/>
</dbReference>
<evidence type="ECO:0000256" key="2">
    <source>
        <dbReference type="ARBA" id="ARBA00023015"/>
    </source>
</evidence>
<feature type="domain" description="RNA polymerase sigma factor 70 region 4 type 2" evidence="7">
    <location>
        <begin position="120"/>
        <end position="159"/>
    </location>
</feature>
<dbReference type="InterPro" id="IPR036388">
    <property type="entry name" value="WH-like_DNA-bd_sf"/>
</dbReference>
<dbReference type="Pfam" id="PF08281">
    <property type="entry name" value="Sigma70_r4_2"/>
    <property type="match status" value="1"/>
</dbReference>
<sequence>MDLALQIEQLFRNDRKKYLGFIRQRVRSQEEAEDILQDVFANVLAASQDVQKPIENIASWVFTSVRNRIIDSYRKKKTDSFSDLSSPSDRDEGLENVERFLGDFSYNPEQDLVRKTIWEAVLKGLDELPVEQKEVFVKNEFEGVSFREMSEESGVNINTLLARKRYAVLHLRKKLQELYDTVNEN</sequence>
<dbReference type="InterPro" id="IPR013324">
    <property type="entry name" value="RNA_pol_sigma_r3/r4-like"/>
</dbReference>
<dbReference type="GO" id="GO:0016987">
    <property type="term" value="F:sigma factor activity"/>
    <property type="evidence" value="ECO:0007669"/>
    <property type="project" value="UniProtKB-KW"/>
</dbReference>
<organism evidence="8 9">
    <name type="scientific">Candidatus Kapaibacterium thiocyanatum</name>
    <dbReference type="NCBI Taxonomy" id="1895771"/>
    <lineage>
        <taxon>Bacteria</taxon>
        <taxon>Pseudomonadati</taxon>
        <taxon>Candidatus Kapaibacteriota</taxon>
        <taxon>Candidatus Kapaibacteriia</taxon>
        <taxon>Candidatus Kapaibacteriales</taxon>
        <taxon>Candidatus Kapaibacteriaceae</taxon>
        <taxon>Candidatus Kapaibacterium</taxon>
    </lineage>
</organism>
<feature type="domain" description="RNA polymerase sigma-70 region 2" evidence="6">
    <location>
        <begin position="11"/>
        <end position="77"/>
    </location>
</feature>
<dbReference type="InterPro" id="IPR039425">
    <property type="entry name" value="RNA_pol_sigma-70-like"/>
</dbReference>
<dbReference type="NCBIfam" id="TIGR02937">
    <property type="entry name" value="sigma70-ECF"/>
    <property type="match status" value="1"/>
</dbReference>
<dbReference type="STRING" id="1895771.BGO89_04410"/>
<protein>
    <submittedName>
        <fullName evidence="8">Uncharacterized protein</fullName>
    </submittedName>
</protein>
<dbReference type="InterPro" id="IPR013325">
    <property type="entry name" value="RNA_pol_sigma_r2"/>
</dbReference>
<keyword evidence="5" id="KW-0804">Transcription</keyword>
<dbReference type="PANTHER" id="PTHR43133">
    <property type="entry name" value="RNA POLYMERASE ECF-TYPE SIGMA FACTO"/>
    <property type="match status" value="1"/>
</dbReference>
<evidence type="ECO:0000256" key="4">
    <source>
        <dbReference type="ARBA" id="ARBA00023125"/>
    </source>
</evidence>
<keyword evidence="4" id="KW-0238">DNA-binding</keyword>
<dbReference type="Gene3D" id="1.10.10.10">
    <property type="entry name" value="Winged helix-like DNA-binding domain superfamily/Winged helix DNA-binding domain"/>
    <property type="match status" value="1"/>
</dbReference>
<dbReference type="SUPFAM" id="SSF88946">
    <property type="entry name" value="Sigma2 domain of RNA polymerase sigma factors"/>
    <property type="match status" value="1"/>
</dbReference>
<evidence type="ECO:0000259" key="6">
    <source>
        <dbReference type="Pfam" id="PF04542"/>
    </source>
</evidence>
<dbReference type="GO" id="GO:0003677">
    <property type="term" value="F:DNA binding"/>
    <property type="evidence" value="ECO:0007669"/>
    <property type="project" value="UniProtKB-KW"/>
</dbReference>
<proteinExistence type="inferred from homology"/>
<dbReference type="PANTHER" id="PTHR43133:SF8">
    <property type="entry name" value="RNA POLYMERASE SIGMA FACTOR HI_1459-RELATED"/>
    <property type="match status" value="1"/>
</dbReference>
<dbReference type="InterPro" id="IPR007627">
    <property type="entry name" value="RNA_pol_sigma70_r2"/>
</dbReference>
<accession>A0A1M3L5I6</accession>
<evidence type="ECO:0000256" key="1">
    <source>
        <dbReference type="ARBA" id="ARBA00010641"/>
    </source>
</evidence>
<dbReference type="Pfam" id="PF04542">
    <property type="entry name" value="Sigma70_r2"/>
    <property type="match status" value="1"/>
</dbReference>
<dbReference type="Gene3D" id="1.10.1740.10">
    <property type="match status" value="1"/>
</dbReference>
<evidence type="ECO:0000256" key="5">
    <source>
        <dbReference type="ARBA" id="ARBA00023163"/>
    </source>
</evidence>
<dbReference type="GO" id="GO:0006352">
    <property type="term" value="P:DNA-templated transcription initiation"/>
    <property type="evidence" value="ECO:0007669"/>
    <property type="project" value="InterPro"/>
</dbReference>
<evidence type="ECO:0000313" key="9">
    <source>
        <dbReference type="Proteomes" id="UP000184233"/>
    </source>
</evidence>
<dbReference type="AlphaFoldDB" id="A0A1M3L5I6"/>
<dbReference type="Proteomes" id="UP000184233">
    <property type="component" value="Unassembled WGS sequence"/>
</dbReference>
<comment type="caution">
    <text evidence="8">The sequence shown here is derived from an EMBL/GenBank/DDBJ whole genome shotgun (WGS) entry which is preliminary data.</text>
</comment>
<evidence type="ECO:0000259" key="7">
    <source>
        <dbReference type="Pfam" id="PF08281"/>
    </source>
</evidence>
<name>A0A1M3L5I6_9BACT</name>
<evidence type="ECO:0000256" key="3">
    <source>
        <dbReference type="ARBA" id="ARBA00023082"/>
    </source>
</evidence>
<keyword evidence="2" id="KW-0805">Transcription regulation</keyword>
<reference evidence="8 9" key="1">
    <citation type="submission" date="2016-09" db="EMBL/GenBank/DDBJ databases">
        <title>Genome-resolved meta-omics ties microbial dynamics to process performance in biotechnology for thiocyanate degradation.</title>
        <authorList>
            <person name="Kantor R.S."/>
            <person name="Huddy R.J."/>
            <person name="Iyer R."/>
            <person name="Thomas B.C."/>
            <person name="Brown C.T."/>
            <person name="Anantharaman K."/>
            <person name="Tringe S."/>
            <person name="Hettich R.L."/>
            <person name="Harrison S.T."/>
            <person name="Banfield J.F."/>
        </authorList>
    </citation>
    <scope>NUCLEOTIDE SEQUENCE [LARGE SCALE GENOMIC DNA]</scope>
    <source>
        <strain evidence="8">59-99</strain>
    </source>
</reference>
<dbReference type="SUPFAM" id="SSF88659">
    <property type="entry name" value="Sigma3 and sigma4 domains of RNA polymerase sigma factors"/>
    <property type="match status" value="1"/>
</dbReference>
<dbReference type="InterPro" id="IPR014284">
    <property type="entry name" value="RNA_pol_sigma-70_dom"/>
</dbReference>
<gene>
    <name evidence="8" type="ORF">BGO89_04410</name>
</gene>
<comment type="similarity">
    <text evidence="1">Belongs to the sigma-70 factor family. ECF subfamily.</text>
</comment>
<evidence type="ECO:0000313" key="8">
    <source>
        <dbReference type="EMBL" id="OJX60813.1"/>
    </source>
</evidence>